<name>F4PWD1_CACFS</name>
<keyword evidence="9" id="KW-1185">Reference proteome</keyword>
<evidence type="ECO:0000259" key="7">
    <source>
        <dbReference type="Pfam" id="PF00149"/>
    </source>
</evidence>
<evidence type="ECO:0000313" key="9">
    <source>
        <dbReference type="Proteomes" id="UP000007797"/>
    </source>
</evidence>
<protein>
    <recommendedName>
        <fullName evidence="7">Calcineurin-like phosphoesterase domain-containing protein</fullName>
    </recommendedName>
</protein>
<dbReference type="KEGG" id="dfa:DFA_07418"/>
<dbReference type="Gene3D" id="3.60.21.10">
    <property type="match status" value="1"/>
</dbReference>
<dbReference type="Proteomes" id="UP000007797">
    <property type="component" value="Unassembled WGS sequence"/>
</dbReference>
<dbReference type="SUPFAM" id="SSF56300">
    <property type="entry name" value="Metallo-dependent phosphatases"/>
    <property type="match status" value="1"/>
</dbReference>
<organism evidence="8 9">
    <name type="scientific">Cavenderia fasciculata</name>
    <name type="common">Slime mold</name>
    <name type="synonym">Dictyostelium fasciculatum</name>
    <dbReference type="NCBI Taxonomy" id="261658"/>
    <lineage>
        <taxon>Eukaryota</taxon>
        <taxon>Amoebozoa</taxon>
        <taxon>Evosea</taxon>
        <taxon>Eumycetozoa</taxon>
        <taxon>Dictyostelia</taxon>
        <taxon>Acytosteliales</taxon>
        <taxon>Cavenderiaceae</taxon>
        <taxon>Cavenderia</taxon>
    </lineage>
</organism>
<keyword evidence="4 6" id="KW-0472">Membrane</keyword>
<evidence type="ECO:0000313" key="8">
    <source>
        <dbReference type="EMBL" id="EGG20295.1"/>
    </source>
</evidence>
<comment type="subcellular location">
    <subcellularLocation>
        <location evidence="1">Membrane</location>
        <topology evidence="1">Multi-pass membrane protein</topology>
    </subcellularLocation>
</comment>
<dbReference type="OrthoDB" id="9984693at2759"/>
<accession>F4PWD1</accession>
<dbReference type="GO" id="GO:0016020">
    <property type="term" value="C:membrane"/>
    <property type="evidence" value="ECO:0007669"/>
    <property type="project" value="UniProtKB-SubCell"/>
</dbReference>
<feature type="transmembrane region" description="Helical" evidence="6">
    <location>
        <begin position="352"/>
        <end position="377"/>
    </location>
</feature>
<evidence type="ECO:0000256" key="1">
    <source>
        <dbReference type="ARBA" id="ARBA00004141"/>
    </source>
</evidence>
<dbReference type="AlphaFoldDB" id="F4PWD1"/>
<dbReference type="PANTHER" id="PTHR13315">
    <property type="entry name" value="METALLO PHOSPHOESTERASE RELATED"/>
    <property type="match status" value="1"/>
</dbReference>
<evidence type="ECO:0000256" key="4">
    <source>
        <dbReference type="ARBA" id="ARBA00023136"/>
    </source>
</evidence>
<evidence type="ECO:0000256" key="2">
    <source>
        <dbReference type="ARBA" id="ARBA00022692"/>
    </source>
</evidence>
<dbReference type="Pfam" id="PF00149">
    <property type="entry name" value="Metallophos"/>
    <property type="match status" value="1"/>
</dbReference>
<dbReference type="RefSeq" id="XP_004367278.1">
    <property type="nucleotide sequence ID" value="XM_004367221.1"/>
</dbReference>
<dbReference type="InterPro" id="IPR004843">
    <property type="entry name" value="Calcineurin-like_PHP"/>
</dbReference>
<gene>
    <name evidence="8" type="ORF">DFA_07418</name>
</gene>
<dbReference type="EMBL" id="GL883013">
    <property type="protein sequence ID" value="EGG20295.1"/>
    <property type="molecule type" value="Genomic_DNA"/>
</dbReference>
<sequence>MTEYSAQMVLLGDPQMEGDHKANRGLDGRYNVWFNDNYFRHIVSNIDYYLAPSHVVVLGDLFSSQNLGDNEFNKRVGRYSSIFEPLRNHHTVLINVTGNHDIGYGNEASKRKITRFENAFGRVNDKWFIGGHIFAVFNSMVLDDTPIDTQVKDETWQFLRDLAEERKSSGIPIVLATHIPLFKNYTQHDLVSNPTEQQQPTINNTTTDESQPINNEMKESSSSLKITSTKNTKPTIVDHSNMKDSIPFHFNAMCIEPYIVHRSGDHIKEQTMLSQETTQFILDELQPEFIVNGHDHDGCIYRHNNKTVEYTIRSMMGGFGGYSALFEIHPNDEQATSFSYSYKICPFVETKYINISFGVSAAIIGLFLLFNLIRLLWYSSKQLYQYLNGKKYISIIILYFKSKKNINNNKKYNNININNNNIKKYNINNNKSSKKYD</sequence>
<feature type="region of interest" description="Disordered" evidence="5">
    <location>
        <begin position="193"/>
        <end position="230"/>
    </location>
</feature>
<keyword evidence="3 6" id="KW-1133">Transmembrane helix</keyword>
<dbReference type="OMA" id="PQIEGNH"/>
<evidence type="ECO:0000256" key="6">
    <source>
        <dbReference type="SAM" id="Phobius"/>
    </source>
</evidence>
<reference evidence="9" key="1">
    <citation type="journal article" date="2011" name="Genome Res.">
        <title>Phylogeny-wide analysis of social amoeba genomes highlights ancient origins for complex intercellular communication.</title>
        <authorList>
            <person name="Heidel A.J."/>
            <person name="Lawal H.M."/>
            <person name="Felder M."/>
            <person name="Schilde C."/>
            <person name="Helps N.R."/>
            <person name="Tunggal B."/>
            <person name="Rivero F."/>
            <person name="John U."/>
            <person name="Schleicher M."/>
            <person name="Eichinger L."/>
            <person name="Platzer M."/>
            <person name="Noegel A.A."/>
            <person name="Schaap P."/>
            <person name="Gloeckner G."/>
        </authorList>
    </citation>
    <scope>NUCLEOTIDE SEQUENCE [LARGE SCALE GENOMIC DNA]</scope>
    <source>
        <strain evidence="9">SH3</strain>
    </source>
</reference>
<keyword evidence="2 6" id="KW-0812">Transmembrane</keyword>
<dbReference type="PANTHER" id="PTHR13315:SF1">
    <property type="entry name" value="PROTEIN TED1"/>
    <property type="match status" value="1"/>
</dbReference>
<dbReference type="GO" id="GO:0005783">
    <property type="term" value="C:endoplasmic reticulum"/>
    <property type="evidence" value="ECO:0007669"/>
    <property type="project" value="TreeGrafter"/>
</dbReference>
<evidence type="ECO:0000256" key="3">
    <source>
        <dbReference type="ARBA" id="ARBA00022989"/>
    </source>
</evidence>
<dbReference type="GeneID" id="14872007"/>
<evidence type="ECO:0000256" key="5">
    <source>
        <dbReference type="SAM" id="MobiDB-lite"/>
    </source>
</evidence>
<dbReference type="InterPro" id="IPR029052">
    <property type="entry name" value="Metallo-depent_PP-like"/>
</dbReference>
<dbReference type="InterPro" id="IPR033308">
    <property type="entry name" value="PGAP5/Cdc1/Ted1"/>
</dbReference>
<proteinExistence type="predicted"/>
<dbReference type="GO" id="GO:0016787">
    <property type="term" value="F:hydrolase activity"/>
    <property type="evidence" value="ECO:0007669"/>
    <property type="project" value="InterPro"/>
</dbReference>
<dbReference type="STRING" id="1054147.F4PWD1"/>
<feature type="domain" description="Calcineurin-like phosphoesterase" evidence="7">
    <location>
        <begin position="37"/>
        <end position="183"/>
    </location>
</feature>
<dbReference type="GO" id="GO:0006506">
    <property type="term" value="P:GPI anchor biosynthetic process"/>
    <property type="evidence" value="ECO:0007669"/>
    <property type="project" value="InterPro"/>
</dbReference>